<evidence type="ECO:0000313" key="2">
    <source>
        <dbReference type="Proteomes" id="UP000757540"/>
    </source>
</evidence>
<name>A0ABX1ZYA4_9MICO</name>
<proteinExistence type="predicted"/>
<protein>
    <submittedName>
        <fullName evidence="1">Uncharacterized protein</fullName>
    </submittedName>
</protein>
<dbReference type="Proteomes" id="UP000757540">
    <property type="component" value="Unassembled WGS sequence"/>
</dbReference>
<organism evidence="1 2">
    <name type="scientific">Isoptericola halotolerans</name>
    <dbReference type="NCBI Taxonomy" id="300560"/>
    <lineage>
        <taxon>Bacteria</taxon>
        <taxon>Bacillati</taxon>
        <taxon>Actinomycetota</taxon>
        <taxon>Actinomycetes</taxon>
        <taxon>Micrococcales</taxon>
        <taxon>Promicromonosporaceae</taxon>
        <taxon>Isoptericola</taxon>
    </lineage>
</organism>
<keyword evidence="2" id="KW-1185">Reference proteome</keyword>
<sequence>MPRPGLDALAALPVAQLLTNDAGPATPAWVVSVGRELYVRPGPGGEALGLGGGRARVRTADGVHHVTLAEVAPEVHAVLDDAYRAKYGRCGPEKVSALVSDVAAAATFRLGSRRPSLWERTVPLLDRAATWWERVRAPRGARATRVPCPSC</sequence>
<dbReference type="EMBL" id="JABEZU010000001">
    <property type="protein sequence ID" value="NOV95587.1"/>
    <property type="molecule type" value="Genomic_DNA"/>
</dbReference>
<dbReference type="RefSeq" id="WP_171781869.1">
    <property type="nucleotide sequence ID" value="NZ_BAAAML010000002.1"/>
</dbReference>
<comment type="caution">
    <text evidence="1">The sequence shown here is derived from an EMBL/GenBank/DDBJ whole genome shotgun (WGS) entry which is preliminary data.</text>
</comment>
<evidence type="ECO:0000313" key="1">
    <source>
        <dbReference type="EMBL" id="NOV95587.1"/>
    </source>
</evidence>
<gene>
    <name evidence="1" type="ORF">HDG69_000140</name>
</gene>
<reference evidence="1 2" key="1">
    <citation type="submission" date="2020-05" db="EMBL/GenBank/DDBJ databases">
        <title>Genomic Encyclopedia of Type Strains, Phase III (KMG-III): the genomes of soil and plant-associated and newly described type strains.</title>
        <authorList>
            <person name="Whitman W."/>
        </authorList>
    </citation>
    <scope>NUCLEOTIDE SEQUENCE [LARGE SCALE GENOMIC DNA]</scope>
    <source>
        <strain evidence="1 2">KCTC 19046</strain>
    </source>
</reference>
<dbReference type="Pfam" id="PF10012">
    <property type="entry name" value="DUF2255"/>
    <property type="match status" value="1"/>
</dbReference>
<accession>A0ABX1ZYA4</accession>
<dbReference type="InterPro" id="IPR016888">
    <property type="entry name" value="UCP028498"/>
</dbReference>